<name>A0AC35UAI5_9BILA</name>
<proteinExistence type="predicted"/>
<sequence>MGRAGDILPQLKVISGQSLTFNYALIVFSSKSLTTLEFTHLTLIRNGGVRITKNINICFVKTIDWKQIVVGEIDDVLVEESLLTCPYTCNQQNNSECHVVSDLRKCWGNTSCQIKCDHIIDNVTKKLGPGCDPDGNRCHEECVGGCSKANNPGYCYSCKTVSNDDICVSKCPSGRYNYMNARCVTEQRCREMPPDVNQASGMQITVFYKPFKGECLITCPQGHEEIMKDGQFICVECDKGKCIRKCRGQISSKVIGQARDYEATPEIDSIAMMETFKGCNVVEGNLVIKYHMGQSNLNPEKLVEYFGDIQVITGFFQVFYTQSFISLRAFQNLTEIRGETLYQGRYAVAIFDNENLHSLFSENNTGLTIGRGNIYFHDNKNLCYSVIKSFSENINLKENVTDLDVSKNTNGERGICEEQTIKVFVSPTNMNAMIQYDRFDTKDTDHRKFRGYNIYYRQVDHRDPKLDIYANRSACTDSWNIMFVPHDENNSNENVTTMAQANIHNLLPYTDYALYIETKVIAHMGAVKAISKVEFFRTLPSEPGPIIFLKTDRVSPHEVYFKWKAPLKPNGKLAYYEISWKLLPESLTEFAHDPCGQPMPLQEKKTAFETKKVSKSEGKNKEKTCKAIQGCCTCKESDEGSEKINPYSEEANQNRIFEEDAIIENNIQNQIFVQRNERPHPASKEFINAIRQKRSINGTVQAKDTAILNDLTDDEEALELSNGSGIIPDNQEMLITSTKGTDVSLNDTDLFLNTTDLFLNEYSISGNVTVSANDTLELYLKNLTHFGRYLIIINACIEGDYEEPPSHFCSNTDAHVYIRTLPDLTADLINPKKIRAMPNDTITDLTTESSIYWEPPTHTNGILLGYKYHLINNATNQTVQKDCVSAKKIESNELNGTNGPRLTFSALANGEYVIHIQTITQFGTSKMVESQILFVVAVKGFWNLQTGSLLVLIILIIVAAACGIGWLIFNKKIGDKVEEIARQTISSNPEYLSQYDVYQIDEWELKREDIVLGDKIGSGTFGEVMKAFANNIISHCGSKFGHCAVKTVRTDASPSERLHFLFEASIMKGFSAPFIVKLYGVVSEGQPVLVVMELMGKGNLRDFLREHRPDAEENVENRPVPTNQQYCNWAAQICDGMAYLENSKFCHRDLAARNIMCNDDEMLKIGDFGMARDVYYHEYYQPTGKRLIPVRWMSPESLRDGKFSTKSDVWSFGVVLYEMLTLAQQPYAGLDNSEVFHYISAARRILKRPGDCPNFWYNIMTSCWRYNPSDRPTFYQILNHLQPYTTDEFKQQSFVMNNYDKFANVAKTYNFDSSVPSGGESEIEDNENDDDALVSRPYFPDGESGYAGTDSNYVFQGNTKNRKKLAEANGIELEAMNTKKNEDEDEYLKTDRGHIARIL</sequence>
<accession>A0AC35UAI5</accession>
<dbReference type="WBParaSite" id="RSKR_0000957200.1">
    <property type="protein sequence ID" value="RSKR_0000957200.1"/>
    <property type="gene ID" value="RSKR_0000957200"/>
</dbReference>
<reference evidence="2" key="1">
    <citation type="submission" date="2016-11" db="UniProtKB">
        <authorList>
            <consortium name="WormBaseParasite"/>
        </authorList>
    </citation>
    <scope>IDENTIFICATION</scope>
    <source>
        <strain evidence="2">KR3021</strain>
    </source>
</reference>
<organism evidence="1 2">
    <name type="scientific">Rhabditophanes sp. KR3021</name>
    <dbReference type="NCBI Taxonomy" id="114890"/>
    <lineage>
        <taxon>Eukaryota</taxon>
        <taxon>Metazoa</taxon>
        <taxon>Ecdysozoa</taxon>
        <taxon>Nematoda</taxon>
        <taxon>Chromadorea</taxon>
        <taxon>Rhabditida</taxon>
        <taxon>Tylenchina</taxon>
        <taxon>Panagrolaimomorpha</taxon>
        <taxon>Strongyloidoidea</taxon>
        <taxon>Alloionematidae</taxon>
        <taxon>Rhabditophanes</taxon>
    </lineage>
</organism>
<protein>
    <submittedName>
        <fullName evidence="2">Receptor protein-tyrosine kinase</fullName>
    </submittedName>
</protein>
<evidence type="ECO:0000313" key="2">
    <source>
        <dbReference type="WBParaSite" id="RSKR_0000957200.1"/>
    </source>
</evidence>
<evidence type="ECO:0000313" key="1">
    <source>
        <dbReference type="Proteomes" id="UP000095286"/>
    </source>
</evidence>
<dbReference type="Proteomes" id="UP000095286">
    <property type="component" value="Unplaced"/>
</dbReference>